<evidence type="ECO:0008006" key="20">
    <source>
        <dbReference type="Google" id="ProtNLM"/>
    </source>
</evidence>
<dbReference type="FunFam" id="2.10.25.10:FF:000090">
    <property type="entry name" value="laminin subunit alpha"/>
    <property type="match status" value="3"/>
</dbReference>
<evidence type="ECO:0000259" key="17">
    <source>
        <dbReference type="PROSITE" id="PS51117"/>
    </source>
</evidence>
<dbReference type="FunFam" id="2.60.40.10:FF:003352">
    <property type="entry name" value="Usherin"/>
    <property type="match status" value="1"/>
</dbReference>
<keyword evidence="19" id="KW-1185">Reference proteome</keyword>
<dbReference type="PRINTS" id="PR00011">
    <property type="entry name" value="EGFLAMININ"/>
</dbReference>
<evidence type="ECO:0000256" key="10">
    <source>
        <dbReference type="ARBA" id="ARBA00023157"/>
    </source>
</evidence>
<keyword evidence="10 14" id="KW-1015">Disulfide bond</keyword>
<dbReference type="STRING" id="48699.ENSPLAP00000021185"/>
<dbReference type="GO" id="GO:0005604">
    <property type="term" value="C:basement membrane"/>
    <property type="evidence" value="ECO:0007669"/>
    <property type="project" value="UniProtKB-SubCell"/>
</dbReference>
<comment type="caution">
    <text evidence="14">Lacks conserved residue(s) required for the propagation of feature annotation.</text>
</comment>
<evidence type="ECO:0000256" key="3">
    <source>
        <dbReference type="ARBA" id="ARBA00022525"/>
    </source>
</evidence>
<dbReference type="CDD" id="cd00063">
    <property type="entry name" value="FN3"/>
    <property type="match status" value="4"/>
</dbReference>
<dbReference type="Gene3D" id="2.60.120.200">
    <property type="match status" value="1"/>
</dbReference>
<keyword evidence="4" id="KW-0272">Extracellular matrix</keyword>
<evidence type="ECO:0000256" key="8">
    <source>
        <dbReference type="ARBA" id="ARBA00022889"/>
    </source>
</evidence>
<dbReference type="Pfam" id="PF00041">
    <property type="entry name" value="fn3"/>
    <property type="match status" value="2"/>
</dbReference>
<feature type="domain" description="Fibronectin type-III" evidence="16">
    <location>
        <begin position="1244"/>
        <end position="1341"/>
    </location>
</feature>
<dbReference type="GO" id="GO:0009888">
    <property type="term" value="P:tissue development"/>
    <property type="evidence" value="ECO:0007669"/>
    <property type="project" value="TreeGrafter"/>
</dbReference>
<evidence type="ECO:0000259" key="15">
    <source>
        <dbReference type="PROSITE" id="PS50027"/>
    </source>
</evidence>
<evidence type="ECO:0000256" key="7">
    <source>
        <dbReference type="ARBA" id="ARBA00022869"/>
    </source>
</evidence>
<evidence type="ECO:0000313" key="19">
    <source>
        <dbReference type="Proteomes" id="UP000261500"/>
    </source>
</evidence>
<dbReference type="SUPFAM" id="SSF57196">
    <property type="entry name" value="EGF/Laminin"/>
    <property type="match status" value="8"/>
</dbReference>
<keyword evidence="7" id="KW-0084">Basement membrane</keyword>
<feature type="disulfide bond" evidence="14">
    <location>
        <begin position="710"/>
        <end position="719"/>
    </location>
</feature>
<dbReference type="PROSITE" id="PS51117">
    <property type="entry name" value="LAMININ_NTER"/>
    <property type="match status" value="1"/>
</dbReference>
<comment type="subcellular location">
    <subcellularLocation>
        <location evidence="2">Cell projection</location>
    </subcellularLocation>
    <subcellularLocation>
        <location evidence="1">Secreted</location>
        <location evidence="1">Extracellular space</location>
        <location evidence="1">Extracellular matrix</location>
        <location evidence="1">Basement membrane</location>
    </subcellularLocation>
</comment>
<dbReference type="Gene3D" id="2.10.25.10">
    <property type="entry name" value="Laminin"/>
    <property type="match status" value="7"/>
</dbReference>
<dbReference type="SMART" id="SM00180">
    <property type="entry name" value="EGF_Lam"/>
    <property type="match status" value="8"/>
</dbReference>
<protein>
    <recommendedName>
        <fullName evidence="20">Usher syndrome 2A (autosomal recessive, mild)</fullName>
    </recommendedName>
</protein>
<evidence type="ECO:0000256" key="6">
    <source>
        <dbReference type="ARBA" id="ARBA00022737"/>
    </source>
</evidence>
<feature type="disulfide bond" evidence="14">
    <location>
        <begin position="876"/>
        <end position="888"/>
    </location>
</feature>
<evidence type="ECO:0000256" key="9">
    <source>
        <dbReference type="ARBA" id="ARBA00023054"/>
    </source>
</evidence>
<dbReference type="SUPFAM" id="SSF49899">
    <property type="entry name" value="Concanavalin A-like lectins/glucanases"/>
    <property type="match status" value="1"/>
</dbReference>
<dbReference type="GO" id="GO:0007155">
    <property type="term" value="P:cell adhesion"/>
    <property type="evidence" value="ECO:0007669"/>
    <property type="project" value="UniProtKB-KW"/>
</dbReference>
<evidence type="ECO:0000256" key="14">
    <source>
        <dbReference type="PROSITE-ProRule" id="PRU00460"/>
    </source>
</evidence>
<feature type="domain" description="Fibronectin type-III" evidence="16">
    <location>
        <begin position="1025"/>
        <end position="1117"/>
    </location>
</feature>
<dbReference type="GO" id="GO:0009887">
    <property type="term" value="P:animal organ morphogenesis"/>
    <property type="evidence" value="ECO:0007669"/>
    <property type="project" value="TreeGrafter"/>
</dbReference>
<evidence type="ECO:0000256" key="1">
    <source>
        <dbReference type="ARBA" id="ARBA00004302"/>
    </source>
</evidence>
<feature type="disulfide bond" evidence="14">
    <location>
        <begin position="897"/>
        <end position="906"/>
    </location>
</feature>
<proteinExistence type="predicted"/>
<dbReference type="SUPFAM" id="SSF49265">
    <property type="entry name" value="Fibronectin type III"/>
    <property type="match status" value="3"/>
</dbReference>
<sequence length="1372" mass="149857">NLTHFLLFLQGHFPRMENIAALKPVSTSPPRSTCGVPEQSSYCQSPSSRDELHLCFQAMCVQECPYRSSTPPYAPLLLTEAGSTTSSDGLSVGPDSVLFQPSEDGCLVTPPSQAVGPRGSLTLAVWLKPSSTGEMMLLEKSSDNRLVFSLTVSERAVALRYGRTDGLTSHTVSFRTEGRLQLNRWTHLTLQVRNLNGSNQFIGQMQDFRFYPATLTNREIVQLHSGVLPKLHVQSECRCPPSHPRVHPLVERYCIPNAVEDTTNDRVLRLNINAHPLSYVNDQDMGTMWLSKVMSLQELDEGVTITVDLANGQYQVFYVIVQFGGLLPESVLIQRRKLDLLQREIDNMTEQSWLDWQYMARNCNVFNMQNNGPLPRPDSVNCLQLPSDVPLVGGNITFSLLTTQPHLRPGYNDFYKTPALQEVVQAAQVRIHMKGQYYTAAVGVNQRHRHFAISEITISGSRCECHGHADQCDTSVTPYRCLCLPESHTVGSNCEHCAPLYNDKPFRSGDQLQPMNCRLCQCYGHAVSCHYEALADEHPDEHYRGGGGVCDHCMHNTSGKNCERCVGGFFRLQDSDPTSAHVCQPCDCDVAGTVEGDTECPSGGQCECKPGVGGQRCDSCGRGLYGLRLEGSCAPCNCSRDGTVPGSNCDPHTGQCVCKEHVEGHHCDSCRHGYHTLEQRNSLGCLPCVCDSHGTVPEGVCDRRTGQCPCKEGVEGTHCTSCVQNYYNRSLDLESKKMILSDLYHSKCFSSFFVFYQGGFWLVFTKGLSQGCVPCICDPRGTVTGSTCDSATGQCVCIPSRHGKDCSSCRPGFYLAPDHGVCLECDCHPMGAMQLSCESQNGQCVCAHRSVGGRRCDQCREMYFGFNPGLGRCQPCACDPEGSVNSSCDPDTGVCVCKLLVTGDTCDSCQPGASHFDPENPFGCSKSPSQQPAPIGSVLSYSSIHLSWHPPDSPNSHRLNYTLMRDGQSLHTVQSHFPFSLESFVDAGLFPFTNYSYWLITANVAGETISASVSYQTLGAPPSGEELRLNLLGRPGPTSASFNWSIPRNDTGPVERFVLSSVESSDKAEPVIHYTGLSTEAVASDLKAFIQYSVTLEACSSGGCTSSPPLYFLTATAPPQNQSAPNITATGPHTLHASWVPPSQPNGVITKYELFLRGPLESKNVSAFTFETRVFSSSGWLDPSALPEQNPTKTTTLSPPESSTIIEGLQAFSAYQLRVVSINSAGNVTSEWTTAHTLEGAPEFVAPPDVSALSSSTLSVTWNTTEGYGIIARGQVTEYRVSLITEQTTNPYVLHRMEASSRPVHIVEGLKPYHTYNFTVTLCTRMGCITSLPSTGRTLPAGTTTRCLDTSSVIFSDAYLRVHAFLKEKMGL</sequence>
<keyword evidence="13 14" id="KW-0424">Laminin EGF-like domain</keyword>
<feature type="disulfide bond" evidence="14">
    <location>
        <begin position="878"/>
        <end position="895"/>
    </location>
</feature>
<keyword evidence="5" id="KW-0732">Signal</keyword>
<dbReference type="InterPro" id="IPR003961">
    <property type="entry name" value="FN3_dom"/>
</dbReference>
<dbReference type="GeneTree" id="ENSGT00940000158456"/>
<dbReference type="InterPro" id="IPR002049">
    <property type="entry name" value="LE_dom"/>
</dbReference>
<dbReference type="InterPro" id="IPR013320">
    <property type="entry name" value="ConA-like_dom_sf"/>
</dbReference>
<dbReference type="PROSITE" id="PS50027">
    <property type="entry name" value="EGF_LAM_2"/>
    <property type="match status" value="5"/>
</dbReference>
<evidence type="ECO:0000256" key="13">
    <source>
        <dbReference type="ARBA" id="ARBA00023292"/>
    </source>
</evidence>
<dbReference type="PANTHER" id="PTHR10574">
    <property type="entry name" value="NETRIN/LAMININ-RELATED"/>
    <property type="match status" value="1"/>
</dbReference>
<feature type="disulfide bond" evidence="14">
    <location>
        <begin position="827"/>
        <end position="844"/>
    </location>
</feature>
<keyword evidence="9" id="KW-0175">Coiled coil</keyword>
<accession>A0A3B3V5Z6</accession>
<evidence type="ECO:0000313" key="18">
    <source>
        <dbReference type="Ensembl" id="ENSPLAP00000021185.1"/>
    </source>
</evidence>
<dbReference type="InterPro" id="IPR050440">
    <property type="entry name" value="Laminin/Netrin_ECM"/>
</dbReference>
<dbReference type="Pfam" id="PF00053">
    <property type="entry name" value="EGF_laminin"/>
    <property type="match status" value="8"/>
</dbReference>
<organism evidence="18 19">
    <name type="scientific">Poecilia latipinna</name>
    <name type="common">sailfin molly</name>
    <dbReference type="NCBI Taxonomy" id="48699"/>
    <lineage>
        <taxon>Eukaryota</taxon>
        <taxon>Metazoa</taxon>
        <taxon>Chordata</taxon>
        <taxon>Craniata</taxon>
        <taxon>Vertebrata</taxon>
        <taxon>Euteleostomi</taxon>
        <taxon>Actinopterygii</taxon>
        <taxon>Neopterygii</taxon>
        <taxon>Teleostei</taxon>
        <taxon>Neoteleostei</taxon>
        <taxon>Acanthomorphata</taxon>
        <taxon>Ovalentaria</taxon>
        <taxon>Atherinomorphae</taxon>
        <taxon>Cyprinodontiformes</taxon>
        <taxon>Poeciliidae</taxon>
        <taxon>Poeciliinae</taxon>
        <taxon>Poecilia</taxon>
    </lineage>
</organism>
<feature type="domain" description="Laminin N-terminal" evidence="17">
    <location>
        <begin position="206"/>
        <end position="461"/>
    </location>
</feature>
<dbReference type="SMART" id="SM00136">
    <property type="entry name" value="LamNT"/>
    <property type="match status" value="1"/>
</dbReference>
<dbReference type="PROSITE" id="PS50853">
    <property type="entry name" value="FN3"/>
    <property type="match status" value="4"/>
</dbReference>
<dbReference type="PANTHER" id="PTHR10574:SF274">
    <property type="entry name" value="USHERIN"/>
    <property type="match status" value="1"/>
</dbReference>
<dbReference type="FunFam" id="2.10.25.10:FF:000224">
    <property type="entry name" value="Usherin"/>
    <property type="match status" value="1"/>
</dbReference>
<dbReference type="FunFam" id="2.10.25.10:FF:000135">
    <property type="entry name" value="Laminin subunit beta 4"/>
    <property type="match status" value="1"/>
</dbReference>
<dbReference type="FunFam" id="2.10.25.10:FF:000084">
    <property type="entry name" value="Laminin subunit alpha 3"/>
    <property type="match status" value="1"/>
</dbReference>
<dbReference type="Gene3D" id="2.60.40.10">
    <property type="entry name" value="Immunoglobulins"/>
    <property type="match status" value="4"/>
</dbReference>
<feature type="domain" description="Fibronectin type-III" evidence="16">
    <location>
        <begin position="1118"/>
        <end position="1243"/>
    </location>
</feature>
<keyword evidence="8" id="KW-0130">Cell adhesion</keyword>
<name>A0A3B3V5Z6_9TELE</name>
<reference evidence="18" key="1">
    <citation type="submission" date="2025-08" db="UniProtKB">
        <authorList>
            <consortium name="Ensembl"/>
        </authorList>
    </citation>
    <scope>IDENTIFICATION</scope>
</reference>
<dbReference type="CDD" id="cd00055">
    <property type="entry name" value="EGF_Lam"/>
    <property type="match status" value="8"/>
</dbReference>
<feature type="domain" description="Laminin EGF-like" evidence="15">
    <location>
        <begin position="825"/>
        <end position="875"/>
    </location>
</feature>
<feature type="domain" description="Fibronectin type-III" evidence="16">
    <location>
        <begin position="928"/>
        <end position="1023"/>
    </location>
</feature>
<keyword evidence="3" id="KW-0964">Secreted</keyword>
<evidence type="ECO:0000256" key="2">
    <source>
        <dbReference type="ARBA" id="ARBA00004316"/>
    </source>
</evidence>
<dbReference type="InterPro" id="IPR013783">
    <property type="entry name" value="Ig-like_fold"/>
</dbReference>
<dbReference type="PROSITE" id="PS01248">
    <property type="entry name" value="EGF_LAM_1"/>
    <property type="match status" value="2"/>
</dbReference>
<dbReference type="Gene3D" id="2.60.120.260">
    <property type="entry name" value="Galactose-binding domain-like"/>
    <property type="match status" value="1"/>
</dbReference>
<dbReference type="InterPro" id="IPR036116">
    <property type="entry name" value="FN3_sf"/>
</dbReference>
<feature type="domain" description="Laminin EGF-like" evidence="15">
    <location>
        <begin position="636"/>
        <end position="687"/>
    </location>
</feature>
<feature type="disulfide bond" evidence="14">
    <location>
        <begin position="608"/>
        <end position="617"/>
    </location>
</feature>
<dbReference type="Proteomes" id="UP000261500">
    <property type="component" value="Unplaced"/>
</dbReference>
<dbReference type="InterPro" id="IPR008211">
    <property type="entry name" value="Laminin_N"/>
</dbReference>
<keyword evidence="12" id="KW-0966">Cell projection</keyword>
<evidence type="ECO:0000256" key="5">
    <source>
        <dbReference type="ARBA" id="ARBA00022729"/>
    </source>
</evidence>
<evidence type="ECO:0000256" key="4">
    <source>
        <dbReference type="ARBA" id="ARBA00022530"/>
    </source>
</evidence>
<keyword evidence="11" id="KW-0325">Glycoprotein</keyword>
<dbReference type="SMART" id="SM00060">
    <property type="entry name" value="FN3"/>
    <property type="match status" value="4"/>
</dbReference>
<feature type="domain" description="Laminin EGF-like" evidence="15">
    <location>
        <begin position="688"/>
        <end position="734"/>
    </location>
</feature>
<evidence type="ECO:0000256" key="11">
    <source>
        <dbReference type="ARBA" id="ARBA00023180"/>
    </source>
</evidence>
<reference evidence="18" key="2">
    <citation type="submission" date="2025-09" db="UniProtKB">
        <authorList>
            <consortium name="Ensembl"/>
        </authorList>
    </citation>
    <scope>IDENTIFICATION</scope>
</reference>
<feature type="domain" description="Laminin EGF-like" evidence="15">
    <location>
        <begin position="876"/>
        <end position="926"/>
    </location>
</feature>
<feature type="disulfide bond" evidence="14">
    <location>
        <begin position="859"/>
        <end position="873"/>
    </location>
</feature>
<keyword evidence="6" id="KW-0677">Repeat</keyword>
<feature type="disulfide bond" evidence="14">
    <location>
        <begin position="658"/>
        <end position="667"/>
    </location>
</feature>
<feature type="domain" description="Laminin EGF-like" evidence="15">
    <location>
        <begin position="586"/>
        <end position="635"/>
    </location>
</feature>
<dbReference type="Ensembl" id="ENSPLAT00000011621.1">
    <property type="protein sequence ID" value="ENSPLAP00000021185.1"/>
    <property type="gene ID" value="ENSPLAG00000004773.1"/>
</dbReference>
<evidence type="ECO:0000256" key="12">
    <source>
        <dbReference type="ARBA" id="ARBA00023273"/>
    </source>
</evidence>
<dbReference type="GO" id="GO:0042995">
    <property type="term" value="C:cell projection"/>
    <property type="evidence" value="ECO:0007669"/>
    <property type="project" value="UniProtKB-SubCell"/>
</dbReference>
<feature type="disulfide bond" evidence="14">
    <location>
        <begin position="825"/>
        <end position="837"/>
    </location>
</feature>
<evidence type="ECO:0000259" key="16">
    <source>
        <dbReference type="PROSITE" id="PS50853"/>
    </source>
</evidence>